<name>A0A383EM61_9ZZZZ</name>
<feature type="non-terminal residue" evidence="1">
    <location>
        <position position="173"/>
    </location>
</feature>
<gene>
    <name evidence="1" type="ORF">METZ01_LOCUS510538</name>
</gene>
<dbReference type="AlphaFoldDB" id="A0A383EM61"/>
<dbReference type="EMBL" id="UINC01226978">
    <property type="protein sequence ID" value="SVE57684.1"/>
    <property type="molecule type" value="Genomic_DNA"/>
</dbReference>
<reference evidence="1" key="1">
    <citation type="submission" date="2018-05" db="EMBL/GenBank/DDBJ databases">
        <authorList>
            <person name="Lanie J.A."/>
            <person name="Ng W.-L."/>
            <person name="Kazmierczak K.M."/>
            <person name="Andrzejewski T.M."/>
            <person name="Davidsen T.M."/>
            <person name="Wayne K.J."/>
            <person name="Tettelin H."/>
            <person name="Glass J.I."/>
            <person name="Rusch D."/>
            <person name="Podicherti R."/>
            <person name="Tsui H.-C.T."/>
            <person name="Winkler M.E."/>
        </authorList>
    </citation>
    <scope>NUCLEOTIDE SEQUENCE</scope>
</reference>
<accession>A0A383EM61</accession>
<proteinExistence type="predicted"/>
<protein>
    <recommendedName>
        <fullName evidence="2">FMN-binding domain-containing protein</fullName>
    </recommendedName>
</protein>
<sequence>MILLGLAGVGALTAQEGVISRQEALAAVYPDATVTRDRVILTTEQMGAVAAVARVGMQGKIFPRYIARKNEIVVGRAYIDTHTAKTERQSVLVSLDTAGQIIRVDVTVFFEPAQYMAPQDFLRQYDGQVLHDELVIRRGIRPVTGASFTGRAVNNAVRRVLALDQVLQAEETV</sequence>
<evidence type="ECO:0000313" key="1">
    <source>
        <dbReference type="EMBL" id="SVE57684.1"/>
    </source>
</evidence>
<organism evidence="1">
    <name type="scientific">marine metagenome</name>
    <dbReference type="NCBI Taxonomy" id="408172"/>
    <lineage>
        <taxon>unclassified sequences</taxon>
        <taxon>metagenomes</taxon>
        <taxon>ecological metagenomes</taxon>
    </lineage>
</organism>
<evidence type="ECO:0008006" key="2">
    <source>
        <dbReference type="Google" id="ProtNLM"/>
    </source>
</evidence>